<dbReference type="Proteomes" id="UP000270219">
    <property type="component" value="Unassembled WGS sequence"/>
</dbReference>
<name>A0A498DAN3_9BACI</name>
<evidence type="ECO:0000313" key="1">
    <source>
        <dbReference type="EMBL" id="RLL48403.1"/>
    </source>
</evidence>
<accession>A0A498DAN3</accession>
<protein>
    <submittedName>
        <fullName evidence="1">Uncharacterized protein</fullName>
    </submittedName>
</protein>
<reference evidence="1 2" key="1">
    <citation type="submission" date="2018-10" db="EMBL/GenBank/DDBJ databases">
        <title>Oceanobacillus sp. YLB-02 draft genome.</title>
        <authorList>
            <person name="Yu L."/>
        </authorList>
    </citation>
    <scope>NUCLEOTIDE SEQUENCE [LARGE SCALE GENOMIC DNA]</scope>
    <source>
        <strain evidence="1 2">YLB-02</strain>
    </source>
</reference>
<gene>
    <name evidence="1" type="ORF">D8M04_03845</name>
</gene>
<evidence type="ECO:0000313" key="2">
    <source>
        <dbReference type="Proteomes" id="UP000270219"/>
    </source>
</evidence>
<dbReference type="AlphaFoldDB" id="A0A498DAN3"/>
<dbReference type="EMBL" id="RCHR01000001">
    <property type="protein sequence ID" value="RLL48403.1"/>
    <property type="molecule type" value="Genomic_DNA"/>
</dbReference>
<proteinExistence type="predicted"/>
<sequence>MTLEVERLFFWKTQRFVWNLMRVYPSAFFTIEKNYAENVIEKKGFQKKKGPEKVKFPVPYCKEELLECGSCRTIKH</sequence>
<organism evidence="1 2">
    <name type="scientific">Oceanobacillus piezotolerans</name>
    <dbReference type="NCBI Taxonomy" id="2448030"/>
    <lineage>
        <taxon>Bacteria</taxon>
        <taxon>Bacillati</taxon>
        <taxon>Bacillota</taxon>
        <taxon>Bacilli</taxon>
        <taxon>Bacillales</taxon>
        <taxon>Bacillaceae</taxon>
        <taxon>Oceanobacillus</taxon>
    </lineage>
</organism>
<keyword evidence="2" id="KW-1185">Reference proteome</keyword>
<comment type="caution">
    <text evidence="1">The sequence shown here is derived from an EMBL/GenBank/DDBJ whole genome shotgun (WGS) entry which is preliminary data.</text>
</comment>